<evidence type="ECO:0000256" key="5">
    <source>
        <dbReference type="ARBA" id="ARBA00022989"/>
    </source>
</evidence>
<name>A0ABS2TWJ1_9ACTN</name>
<evidence type="ECO:0000256" key="6">
    <source>
        <dbReference type="ARBA" id="ARBA00023136"/>
    </source>
</evidence>
<proteinExistence type="inferred from homology"/>
<accession>A0ABS2TWJ1</accession>
<evidence type="ECO:0000256" key="8">
    <source>
        <dbReference type="SAM" id="MobiDB-lite"/>
    </source>
</evidence>
<feature type="region of interest" description="Disordered" evidence="8">
    <location>
        <begin position="1"/>
        <end position="21"/>
    </location>
</feature>
<keyword evidence="5 9" id="KW-1133">Transmembrane helix</keyword>
<comment type="similarity">
    <text evidence="7">Belongs to the glycosyltransferase 87 family.</text>
</comment>
<dbReference type="Proteomes" id="UP000749040">
    <property type="component" value="Unassembled WGS sequence"/>
</dbReference>
<evidence type="ECO:0000256" key="7">
    <source>
        <dbReference type="ARBA" id="ARBA00024033"/>
    </source>
</evidence>
<feature type="transmembrane region" description="Helical" evidence="9">
    <location>
        <begin position="205"/>
        <end position="224"/>
    </location>
</feature>
<keyword evidence="6 9" id="KW-0472">Membrane</keyword>
<evidence type="ECO:0000256" key="4">
    <source>
        <dbReference type="ARBA" id="ARBA00022692"/>
    </source>
</evidence>
<evidence type="ECO:0000313" key="11">
    <source>
        <dbReference type="Proteomes" id="UP000749040"/>
    </source>
</evidence>
<dbReference type="InterPro" id="IPR018584">
    <property type="entry name" value="GT87"/>
</dbReference>
<keyword evidence="11" id="KW-1185">Reference proteome</keyword>
<feature type="transmembrane region" description="Helical" evidence="9">
    <location>
        <begin position="304"/>
        <end position="324"/>
    </location>
</feature>
<comment type="subcellular location">
    <subcellularLocation>
        <location evidence="1">Cell membrane</location>
        <topology evidence="1">Multi-pass membrane protein</topology>
    </subcellularLocation>
</comment>
<evidence type="ECO:0000256" key="2">
    <source>
        <dbReference type="ARBA" id="ARBA00022475"/>
    </source>
</evidence>
<keyword evidence="3" id="KW-0808">Transferase</keyword>
<feature type="transmembrane region" description="Helical" evidence="9">
    <location>
        <begin position="61"/>
        <end position="77"/>
    </location>
</feature>
<keyword evidence="4 9" id="KW-0812">Transmembrane</keyword>
<reference evidence="10 11" key="1">
    <citation type="submission" date="2021-01" db="EMBL/GenBank/DDBJ databases">
        <title>Streptomyces acididurans sp. nov., isolated from a peat swamp forest soil.</title>
        <authorList>
            <person name="Chantavorakit T."/>
            <person name="Duangmal K."/>
        </authorList>
    </citation>
    <scope>NUCLEOTIDE SEQUENCE [LARGE SCALE GENOMIC DNA]</scope>
    <source>
        <strain evidence="10 11">KK5PA1</strain>
    </source>
</reference>
<evidence type="ECO:0000256" key="3">
    <source>
        <dbReference type="ARBA" id="ARBA00022679"/>
    </source>
</evidence>
<feature type="transmembrane region" description="Helical" evidence="9">
    <location>
        <begin position="276"/>
        <end position="297"/>
    </location>
</feature>
<evidence type="ECO:0000256" key="1">
    <source>
        <dbReference type="ARBA" id="ARBA00004651"/>
    </source>
</evidence>
<sequence>MSGEPARPARRSPGPFPGRSAGPGGRWAVPVLVLLLVALTAEVAATVAVGGTFGDPRRLPYWYAGAWLLFAAALLVVRKVPRRAATVLVVTGAAALALAGLVAPPRTSDDMYRYVWDGTVQSAGISPYAYSPDAPEPARLRGPWLFPPVAEGPDPCPGWDSRPATGGVCTRINRPAVHTIYPPVAEGWFLLVHELSPSGARHKPMQLGGAALALATTGALLLALRRRGGDPRGAALWAWCPLVPVAAVNDAHVDTLGVLLTVLALGVATAPVRRGALLGAAIAVKLLPGLVMPGALARRPRREWLRLVPAAVAVVALTYLPYVLASGAGVLGYLPGYLHEEGYEPGAVHRFALLRLVLPDAAAGPAALAAIAVTALYVLLRGDPRRPWHGALIMTGITLLLTSPSYYWYGLLVVALAAFENRWEWLAVPLAGLALYTGGEFRIHGDTLQTLVYAGAALIVTAGTLTRHLRRLAGATDSSTGPTVAPS</sequence>
<comment type="caution">
    <text evidence="10">The sequence shown here is derived from an EMBL/GenBank/DDBJ whole genome shotgun (WGS) entry which is preliminary data.</text>
</comment>
<dbReference type="EMBL" id="JADKYB010000010">
    <property type="protein sequence ID" value="MBM9506846.1"/>
    <property type="molecule type" value="Genomic_DNA"/>
</dbReference>
<organism evidence="10 11">
    <name type="scientific">Actinacidiphila acididurans</name>
    <dbReference type="NCBI Taxonomy" id="2784346"/>
    <lineage>
        <taxon>Bacteria</taxon>
        <taxon>Bacillati</taxon>
        <taxon>Actinomycetota</taxon>
        <taxon>Actinomycetes</taxon>
        <taxon>Kitasatosporales</taxon>
        <taxon>Streptomycetaceae</taxon>
        <taxon>Actinacidiphila</taxon>
    </lineage>
</organism>
<feature type="transmembrane region" description="Helical" evidence="9">
    <location>
        <begin position="450"/>
        <end position="469"/>
    </location>
</feature>
<feature type="transmembrane region" description="Helical" evidence="9">
    <location>
        <begin position="392"/>
        <end position="419"/>
    </location>
</feature>
<keyword evidence="2" id="KW-1003">Cell membrane</keyword>
<evidence type="ECO:0000313" key="10">
    <source>
        <dbReference type="EMBL" id="MBM9506846.1"/>
    </source>
</evidence>
<dbReference type="Pfam" id="PF09594">
    <property type="entry name" value="GT87"/>
    <property type="match status" value="1"/>
</dbReference>
<evidence type="ECO:0000256" key="9">
    <source>
        <dbReference type="SAM" id="Phobius"/>
    </source>
</evidence>
<feature type="transmembrane region" description="Helical" evidence="9">
    <location>
        <begin position="361"/>
        <end position="380"/>
    </location>
</feature>
<gene>
    <name evidence="10" type="ORF">ITX44_20310</name>
</gene>
<feature type="transmembrane region" description="Helical" evidence="9">
    <location>
        <begin position="84"/>
        <end position="103"/>
    </location>
</feature>
<feature type="transmembrane region" description="Helical" evidence="9">
    <location>
        <begin position="27"/>
        <end position="49"/>
    </location>
</feature>
<protein>
    <submittedName>
        <fullName evidence="10">DUF2029 domain-containing protein</fullName>
    </submittedName>
</protein>